<evidence type="ECO:0008006" key="3">
    <source>
        <dbReference type="Google" id="ProtNLM"/>
    </source>
</evidence>
<dbReference type="EMBL" id="CP004393">
    <property type="protein sequence ID" value="AJE47068.1"/>
    <property type="molecule type" value="Genomic_DNA"/>
</dbReference>
<evidence type="ECO:0000313" key="2">
    <source>
        <dbReference type="Proteomes" id="UP000031521"/>
    </source>
</evidence>
<reference evidence="1 2" key="1">
    <citation type="journal article" date="2014" name="Int. J. Syst. Evol. Microbiol.">
        <title>Celeribacter indicus sp. nov., a polycyclic aromatic hydrocarbon-degrading bacterium from deep-sea sediment and reclassification of Huaishuia halophila as Celeribacter halophilus comb. nov.</title>
        <authorList>
            <person name="Lai Q."/>
            <person name="Cao J."/>
            <person name="Yuan J."/>
            <person name="Li F."/>
            <person name="Shao Z."/>
        </authorList>
    </citation>
    <scope>NUCLEOTIDE SEQUENCE [LARGE SCALE GENOMIC DNA]</scope>
    <source>
        <strain evidence="1">P73</strain>
    </source>
</reference>
<dbReference type="Proteomes" id="UP000031521">
    <property type="component" value="Chromosome"/>
</dbReference>
<evidence type="ECO:0000313" key="1">
    <source>
        <dbReference type="EMBL" id="AJE47068.1"/>
    </source>
</evidence>
<organism evidence="1 2">
    <name type="scientific">Celeribacter indicus</name>
    <dbReference type="NCBI Taxonomy" id="1208324"/>
    <lineage>
        <taxon>Bacteria</taxon>
        <taxon>Pseudomonadati</taxon>
        <taxon>Pseudomonadota</taxon>
        <taxon>Alphaproteobacteria</taxon>
        <taxon>Rhodobacterales</taxon>
        <taxon>Roseobacteraceae</taxon>
        <taxon>Celeribacter</taxon>
    </lineage>
</organism>
<keyword evidence="2" id="KW-1185">Reference proteome</keyword>
<gene>
    <name evidence="1" type="ORF">P73_2353</name>
</gene>
<dbReference type="KEGG" id="cid:P73_2353"/>
<dbReference type="AlphaFoldDB" id="A0A0B5DUE8"/>
<dbReference type="OrthoDB" id="7445868at2"/>
<accession>A0A0B5DUE8</accession>
<dbReference type="RefSeq" id="WP_052453217.1">
    <property type="nucleotide sequence ID" value="NZ_CP004393.1"/>
</dbReference>
<protein>
    <recommendedName>
        <fullName evidence="3">Class I SAM-dependent methyltransferase</fullName>
    </recommendedName>
</protein>
<proteinExistence type="predicted"/>
<dbReference type="Gene3D" id="3.40.50.150">
    <property type="entry name" value="Vaccinia Virus protein VP39"/>
    <property type="match status" value="1"/>
</dbReference>
<sequence length="206" mass="22870">MTAAPHITPFGPEGPELTFPQKVGDVVCAAYERASVIVEYGSGGSTAFGASRAGKTLYSVEGSRDWHGAMEAHFAARPPQADLHLIYEDVGPTADWAWPKGNGKWFRYPDYCFGVWQRPDLKAPDLVLIDGRFRMGCFFATWVSIPRPVTVLFDDYKGRRDRYGLIEEFVPVTAMHGRMAEFALAPVDHLPASALYPLLKAFQEKA</sequence>
<dbReference type="STRING" id="1208324.P73_2353"/>
<dbReference type="HOGENOM" id="CLU_108867_0_0_5"/>
<dbReference type="InterPro" id="IPR029063">
    <property type="entry name" value="SAM-dependent_MTases_sf"/>
</dbReference>
<name>A0A0B5DUE8_9RHOB</name>